<keyword evidence="1" id="KW-0238">DNA-binding</keyword>
<dbReference type="Pfam" id="PF02575">
    <property type="entry name" value="YbaB_DNA_bd"/>
    <property type="match status" value="1"/>
</dbReference>
<dbReference type="RefSeq" id="WP_330132704.1">
    <property type="nucleotide sequence ID" value="NZ_JAUTXY010000003.1"/>
</dbReference>
<proteinExistence type="predicted"/>
<dbReference type="InterPro" id="IPR036894">
    <property type="entry name" value="YbaB-like_sf"/>
</dbReference>
<gene>
    <name evidence="1" type="ORF">Q7514_07855</name>
</gene>
<accession>A0ABU7L7X8</accession>
<organism evidence="1 2">
    <name type="scientific">Rhodococcus artemisiae</name>
    <dbReference type="NCBI Taxonomy" id="714159"/>
    <lineage>
        <taxon>Bacteria</taxon>
        <taxon>Bacillati</taxon>
        <taxon>Actinomycetota</taxon>
        <taxon>Actinomycetes</taxon>
        <taxon>Mycobacteriales</taxon>
        <taxon>Nocardiaceae</taxon>
        <taxon>Rhodococcus</taxon>
    </lineage>
</organism>
<dbReference type="GO" id="GO:0003677">
    <property type="term" value="F:DNA binding"/>
    <property type="evidence" value="ECO:0007669"/>
    <property type="project" value="UniProtKB-KW"/>
</dbReference>
<name>A0ABU7L7X8_9NOCA</name>
<reference evidence="1 2" key="1">
    <citation type="submission" date="2023-07" db="EMBL/GenBank/DDBJ databases">
        <authorList>
            <person name="Girao M."/>
            <person name="Carvalho M.F."/>
        </authorList>
    </citation>
    <scope>NUCLEOTIDE SEQUENCE [LARGE SCALE GENOMIC DNA]</scope>
    <source>
        <strain evidence="1 2">YIM65754</strain>
    </source>
</reference>
<dbReference type="EMBL" id="JAUTXY010000003">
    <property type="protein sequence ID" value="MEE2057442.1"/>
    <property type="molecule type" value="Genomic_DNA"/>
</dbReference>
<dbReference type="Proteomes" id="UP001336020">
    <property type="component" value="Unassembled WGS sequence"/>
</dbReference>
<evidence type="ECO:0000313" key="1">
    <source>
        <dbReference type="EMBL" id="MEE2057442.1"/>
    </source>
</evidence>
<evidence type="ECO:0000313" key="2">
    <source>
        <dbReference type="Proteomes" id="UP001336020"/>
    </source>
</evidence>
<sequence length="99" mass="10505">MSEHQVEEIVDRVRTQLGVLEHTLDGLGALRGSARNEDGSIVAHVDGRGALAGLELAESVTRRDAAELGSEILATVHEAARRAGADRARLLQDLRSALG</sequence>
<dbReference type="Gene3D" id="3.30.1310.10">
    <property type="entry name" value="Nucleoid-associated protein YbaB-like domain"/>
    <property type="match status" value="1"/>
</dbReference>
<comment type="caution">
    <text evidence="1">The sequence shown here is derived from an EMBL/GenBank/DDBJ whole genome shotgun (WGS) entry which is preliminary data.</text>
</comment>
<protein>
    <submittedName>
        <fullName evidence="1">YbaB/EbfC family DNA-binding protein</fullName>
    </submittedName>
</protein>
<dbReference type="InterPro" id="IPR004401">
    <property type="entry name" value="YbaB/EbfC"/>
</dbReference>
<keyword evidence="2" id="KW-1185">Reference proteome</keyword>